<sequence>MVSTSLLRFLALLVLSLLASGRSTPQKSDDWTEKDQKILILGGGVAGVIAAWTLHEHGHDNFIIIEARDELGGRMRVLYTDPHVPMDSMWTLVDVMNLLFSRH</sequence>
<evidence type="ECO:0000256" key="1">
    <source>
        <dbReference type="SAM" id="SignalP"/>
    </source>
</evidence>
<name>A0A0C3AU17_PILCF</name>
<gene>
    <name evidence="2" type="ORF">PILCRDRAFT_12069</name>
</gene>
<evidence type="ECO:0000313" key="3">
    <source>
        <dbReference type="Proteomes" id="UP000054166"/>
    </source>
</evidence>
<evidence type="ECO:0000313" key="2">
    <source>
        <dbReference type="EMBL" id="KIM77433.1"/>
    </source>
</evidence>
<proteinExistence type="predicted"/>
<dbReference type="STRING" id="765440.A0A0C3AU17"/>
<evidence type="ECO:0008006" key="4">
    <source>
        <dbReference type="Google" id="ProtNLM"/>
    </source>
</evidence>
<dbReference type="AlphaFoldDB" id="A0A0C3AU17"/>
<dbReference type="Proteomes" id="UP000054166">
    <property type="component" value="Unassembled WGS sequence"/>
</dbReference>
<dbReference type="InterPro" id="IPR036188">
    <property type="entry name" value="FAD/NAD-bd_sf"/>
</dbReference>
<protein>
    <recommendedName>
        <fullName evidence="4">Amine oxidase domain-containing protein</fullName>
    </recommendedName>
</protein>
<dbReference type="EMBL" id="KN833025">
    <property type="protein sequence ID" value="KIM77433.1"/>
    <property type="molecule type" value="Genomic_DNA"/>
</dbReference>
<accession>A0A0C3AU17</accession>
<dbReference type="HOGENOM" id="CLU_2264741_0_0_1"/>
<reference evidence="3" key="2">
    <citation type="submission" date="2015-01" db="EMBL/GenBank/DDBJ databases">
        <title>Evolutionary Origins and Diversification of the Mycorrhizal Mutualists.</title>
        <authorList>
            <consortium name="DOE Joint Genome Institute"/>
            <consortium name="Mycorrhizal Genomics Consortium"/>
            <person name="Kohler A."/>
            <person name="Kuo A."/>
            <person name="Nagy L.G."/>
            <person name="Floudas D."/>
            <person name="Copeland A."/>
            <person name="Barry K.W."/>
            <person name="Cichocki N."/>
            <person name="Veneault-Fourrey C."/>
            <person name="LaButti K."/>
            <person name="Lindquist E.A."/>
            <person name="Lipzen A."/>
            <person name="Lundell T."/>
            <person name="Morin E."/>
            <person name="Murat C."/>
            <person name="Riley R."/>
            <person name="Ohm R."/>
            <person name="Sun H."/>
            <person name="Tunlid A."/>
            <person name="Henrissat B."/>
            <person name="Grigoriev I.V."/>
            <person name="Hibbett D.S."/>
            <person name="Martin F."/>
        </authorList>
    </citation>
    <scope>NUCLEOTIDE SEQUENCE [LARGE SCALE GENOMIC DNA]</scope>
    <source>
        <strain evidence="3">F 1598</strain>
    </source>
</reference>
<dbReference type="Pfam" id="PF13450">
    <property type="entry name" value="NAD_binding_8"/>
    <property type="match status" value="1"/>
</dbReference>
<keyword evidence="3" id="KW-1185">Reference proteome</keyword>
<dbReference type="SUPFAM" id="SSF51905">
    <property type="entry name" value="FAD/NAD(P)-binding domain"/>
    <property type="match status" value="1"/>
</dbReference>
<keyword evidence="1" id="KW-0732">Signal</keyword>
<dbReference type="Gene3D" id="3.50.50.60">
    <property type="entry name" value="FAD/NAD(P)-binding domain"/>
    <property type="match status" value="1"/>
</dbReference>
<organism evidence="2 3">
    <name type="scientific">Piloderma croceum (strain F 1598)</name>
    <dbReference type="NCBI Taxonomy" id="765440"/>
    <lineage>
        <taxon>Eukaryota</taxon>
        <taxon>Fungi</taxon>
        <taxon>Dikarya</taxon>
        <taxon>Basidiomycota</taxon>
        <taxon>Agaricomycotina</taxon>
        <taxon>Agaricomycetes</taxon>
        <taxon>Agaricomycetidae</taxon>
        <taxon>Atheliales</taxon>
        <taxon>Atheliaceae</taxon>
        <taxon>Piloderma</taxon>
    </lineage>
</organism>
<feature type="chain" id="PRO_5002172401" description="Amine oxidase domain-containing protein" evidence="1">
    <location>
        <begin position="22"/>
        <end position="103"/>
    </location>
</feature>
<reference evidence="2 3" key="1">
    <citation type="submission" date="2014-04" db="EMBL/GenBank/DDBJ databases">
        <authorList>
            <consortium name="DOE Joint Genome Institute"/>
            <person name="Kuo A."/>
            <person name="Tarkka M."/>
            <person name="Buscot F."/>
            <person name="Kohler A."/>
            <person name="Nagy L.G."/>
            <person name="Floudas D."/>
            <person name="Copeland A."/>
            <person name="Barry K.W."/>
            <person name="Cichocki N."/>
            <person name="Veneault-Fourrey C."/>
            <person name="LaButti K."/>
            <person name="Lindquist E.A."/>
            <person name="Lipzen A."/>
            <person name="Lundell T."/>
            <person name="Morin E."/>
            <person name="Murat C."/>
            <person name="Sun H."/>
            <person name="Tunlid A."/>
            <person name="Henrissat B."/>
            <person name="Grigoriev I.V."/>
            <person name="Hibbett D.S."/>
            <person name="Martin F."/>
            <person name="Nordberg H.P."/>
            <person name="Cantor M.N."/>
            <person name="Hua S.X."/>
        </authorList>
    </citation>
    <scope>NUCLEOTIDE SEQUENCE [LARGE SCALE GENOMIC DNA]</scope>
    <source>
        <strain evidence="2 3">F 1598</strain>
    </source>
</reference>
<dbReference type="InParanoid" id="A0A0C3AU17"/>
<feature type="signal peptide" evidence="1">
    <location>
        <begin position="1"/>
        <end position="21"/>
    </location>
</feature>
<dbReference type="OrthoDB" id="3228663at2759"/>